<dbReference type="EMBL" id="GG738883">
    <property type="protein sequence ID" value="EFC41857.1"/>
    <property type="molecule type" value="Genomic_DNA"/>
</dbReference>
<reference evidence="3 4" key="1">
    <citation type="journal article" date="2010" name="Cell">
        <title>The genome of Naegleria gruberi illuminates early eukaryotic versatility.</title>
        <authorList>
            <person name="Fritz-Laylin L.K."/>
            <person name="Prochnik S.E."/>
            <person name="Ginger M.L."/>
            <person name="Dacks J.B."/>
            <person name="Carpenter M.L."/>
            <person name="Field M.C."/>
            <person name="Kuo A."/>
            <person name="Paredez A."/>
            <person name="Chapman J."/>
            <person name="Pham J."/>
            <person name="Shu S."/>
            <person name="Neupane R."/>
            <person name="Cipriano M."/>
            <person name="Mancuso J."/>
            <person name="Tu H."/>
            <person name="Salamov A."/>
            <person name="Lindquist E."/>
            <person name="Shapiro H."/>
            <person name="Lucas S."/>
            <person name="Grigoriev I.V."/>
            <person name="Cande W.Z."/>
            <person name="Fulton C."/>
            <person name="Rokhsar D.S."/>
            <person name="Dawson S.C."/>
        </authorList>
    </citation>
    <scope>NUCLEOTIDE SEQUENCE [LARGE SCALE GENOMIC DNA]</scope>
    <source>
        <strain evidence="3 4">NEG-M</strain>
    </source>
</reference>
<evidence type="ECO:0000313" key="4">
    <source>
        <dbReference type="Proteomes" id="UP000006671"/>
    </source>
</evidence>
<sequence length="693" mass="76849">MLTSSENTIIPLEGSSGNAEEKIESSQQGFTVGMTETNSLISNTNPMINSTMNRASFDIQQQTSSSQFLSPNLTRERGMSMTDDFSSQQTDLSCDSLIGNDDDSVMAIDEIMYGGMRGTTMSPIGLGPTIDKDSLKRKGKAIKDLNENDIGKDTHSSTTGTIEKEPSCFAMVVFCILSAIAQMFKHLEVAKVSCGCCCSMLCCCLPRRYKQVKFSLVSLMSVLALVVNILVLLCIAAVTILQYISVSEYHVAELLTSRATAISSYNDMKTAVRLGAFNRGSVQARYPLQLYQKSKRTFTSSIQNILDNFPTFDDNYQYLNGSRNTSALQALEIFNVWELTINMTFNGTNMNLGSWGDKLRNSSYYNQGGSGGGGNRPPGGGGGGGGRPGGGGGRNNGTRDLPPLTNLIVAQFFMNTSEFMNAEANDQMYLSQFLDNLFNHSIIATHVGYYSNITSLVLLGLSILIVIPMVIVIFAISLKTSSANQTKLQTVNAVMVLDTMKDPAQRQRFQNYCLGNGQLEDCFNFLEEVRQYKELGNQSVQVQVELFEKSKELIENGKLVFGKNLNEEGKAEFVKSIRKSDKKLTKIEKQKQEMAFDIWTKYLEQFTENRTILSRVSISDVELLVKELDSFNNQIDEYADFDIITEDLFDHVEKQVAESLTEVHNTFQNLNQKAVQNIPQHSTTDSQSMQSMV</sequence>
<keyword evidence="4" id="KW-1185">Reference proteome</keyword>
<feature type="region of interest" description="Disordered" evidence="1">
    <location>
        <begin position="366"/>
        <end position="398"/>
    </location>
</feature>
<feature type="transmembrane region" description="Helical" evidence="2">
    <location>
        <begin position="216"/>
        <end position="244"/>
    </location>
</feature>
<name>D2VMM6_NAEGR</name>
<dbReference type="InParanoid" id="D2VMM6"/>
<accession>D2VMM6</accession>
<dbReference type="AlphaFoldDB" id="D2VMM6"/>
<dbReference type="Proteomes" id="UP000006671">
    <property type="component" value="Unassembled WGS sequence"/>
</dbReference>
<dbReference type="KEGG" id="ngr:NAEGRDRAFT_80560"/>
<dbReference type="VEuPathDB" id="AmoebaDB:NAEGRDRAFT_80560"/>
<gene>
    <name evidence="3" type="ORF">NAEGRDRAFT_80560</name>
</gene>
<dbReference type="RefSeq" id="XP_002674601.1">
    <property type="nucleotide sequence ID" value="XM_002674555.1"/>
</dbReference>
<feature type="transmembrane region" description="Helical" evidence="2">
    <location>
        <begin position="456"/>
        <end position="478"/>
    </location>
</feature>
<protein>
    <recommendedName>
        <fullName evidence="5">RGS domain-containing protein</fullName>
    </recommendedName>
</protein>
<evidence type="ECO:0008006" key="5">
    <source>
        <dbReference type="Google" id="ProtNLM"/>
    </source>
</evidence>
<evidence type="ECO:0000256" key="1">
    <source>
        <dbReference type="SAM" id="MobiDB-lite"/>
    </source>
</evidence>
<evidence type="ECO:0000313" key="3">
    <source>
        <dbReference type="EMBL" id="EFC41857.1"/>
    </source>
</evidence>
<feature type="compositionally biased region" description="Gly residues" evidence="1">
    <location>
        <begin position="368"/>
        <end position="395"/>
    </location>
</feature>
<keyword evidence="2" id="KW-1133">Transmembrane helix</keyword>
<keyword evidence="2" id="KW-0812">Transmembrane</keyword>
<dbReference type="GeneID" id="8855073"/>
<organism evidence="4">
    <name type="scientific">Naegleria gruberi</name>
    <name type="common">Amoeba</name>
    <dbReference type="NCBI Taxonomy" id="5762"/>
    <lineage>
        <taxon>Eukaryota</taxon>
        <taxon>Discoba</taxon>
        <taxon>Heterolobosea</taxon>
        <taxon>Tetramitia</taxon>
        <taxon>Eutetramitia</taxon>
        <taxon>Vahlkampfiidae</taxon>
        <taxon>Naegleria</taxon>
    </lineage>
</organism>
<proteinExistence type="predicted"/>
<evidence type="ECO:0000256" key="2">
    <source>
        <dbReference type="SAM" id="Phobius"/>
    </source>
</evidence>
<feature type="region of interest" description="Disordered" evidence="1">
    <location>
        <begin position="1"/>
        <end position="27"/>
    </location>
</feature>
<keyword evidence="2" id="KW-0472">Membrane</keyword>